<comment type="caution">
    <text evidence="1">The sequence shown here is derived from an EMBL/GenBank/DDBJ whole genome shotgun (WGS) entry which is preliminary data.</text>
</comment>
<dbReference type="InterPro" id="IPR009380">
    <property type="entry name" value="DUF1036"/>
</dbReference>
<gene>
    <name evidence="1" type="ORF">GCM10011503_28430</name>
</gene>
<evidence type="ECO:0000313" key="2">
    <source>
        <dbReference type="Proteomes" id="UP000628854"/>
    </source>
</evidence>
<evidence type="ECO:0000313" key="1">
    <source>
        <dbReference type="EMBL" id="GGB77958.1"/>
    </source>
</evidence>
<dbReference type="Proteomes" id="UP000628854">
    <property type="component" value="Unassembled WGS sequence"/>
</dbReference>
<reference evidence="2" key="1">
    <citation type="journal article" date="2019" name="Int. J. Syst. Evol. Microbiol.">
        <title>The Global Catalogue of Microorganisms (GCM) 10K type strain sequencing project: providing services to taxonomists for standard genome sequencing and annotation.</title>
        <authorList>
            <consortium name="The Broad Institute Genomics Platform"/>
            <consortium name="The Broad Institute Genome Sequencing Center for Infectious Disease"/>
            <person name="Wu L."/>
            <person name="Ma J."/>
        </authorList>
    </citation>
    <scope>NUCLEOTIDE SEQUENCE [LARGE SCALE GENOMIC DNA]</scope>
    <source>
        <strain evidence="2">CGMCC 1.15928</strain>
    </source>
</reference>
<organism evidence="1 2">
    <name type="scientific">Henriciella pelagia</name>
    <dbReference type="NCBI Taxonomy" id="1977912"/>
    <lineage>
        <taxon>Bacteria</taxon>
        <taxon>Pseudomonadati</taxon>
        <taxon>Pseudomonadota</taxon>
        <taxon>Alphaproteobacteria</taxon>
        <taxon>Hyphomonadales</taxon>
        <taxon>Hyphomonadaceae</taxon>
        <taxon>Henriciella</taxon>
    </lineage>
</organism>
<sequence length="344" mass="37879">MFSRSIFAGLGLWLLAGLTGLGSGPAEAQARQQGWTLCNRTSYVIEAAVARYEGQGVVVDGWKRLRPGACELALAGELKPGVHYLFGRSSTAHRGGRKIWGGDFPLCVDSSGSFSVESPQDCSAMGLEPRDFRPVLVENKSSWRTSFTETEDFSAAESAAAGVQRLLADAGVFNGNIDGNIGRKTRTAIGEFLSQNNLPAETSDDDLIDVLEQIAQERGRNIGMTLCNRTRNRIWSAIARRRGEGWESRGWWMLESGGCARVIDEPLLTAEHFVFAEMEEDGKLRTLKNAADPFCVARVRFAILGRKDCEASAYRTGLFKATPPAENRRLMYEFFERDFAEADS</sequence>
<dbReference type="RefSeq" id="WP_233124085.1">
    <property type="nucleotide sequence ID" value="NZ_BMKF01000002.1"/>
</dbReference>
<name>A0ABQ1JY51_9PROT</name>
<dbReference type="SUPFAM" id="SSF47090">
    <property type="entry name" value="PGBD-like"/>
    <property type="match status" value="1"/>
</dbReference>
<dbReference type="InterPro" id="IPR036365">
    <property type="entry name" value="PGBD-like_sf"/>
</dbReference>
<accession>A0ABQ1JY51</accession>
<keyword evidence="2" id="KW-1185">Reference proteome</keyword>
<dbReference type="EMBL" id="BMKF01000002">
    <property type="protein sequence ID" value="GGB77958.1"/>
    <property type="molecule type" value="Genomic_DNA"/>
</dbReference>
<dbReference type="Pfam" id="PF06282">
    <property type="entry name" value="DUF1036"/>
    <property type="match status" value="2"/>
</dbReference>
<proteinExistence type="predicted"/>
<protein>
    <submittedName>
        <fullName evidence="1">Membrane protein</fullName>
    </submittedName>
</protein>